<evidence type="ECO:0000259" key="6">
    <source>
        <dbReference type="Pfam" id="PF00849"/>
    </source>
</evidence>
<evidence type="ECO:0000256" key="1">
    <source>
        <dbReference type="ARBA" id="ARBA00010876"/>
    </source>
</evidence>
<dbReference type="PROSITE" id="PS50889">
    <property type="entry name" value="S4"/>
    <property type="match status" value="1"/>
</dbReference>
<comment type="similarity">
    <text evidence="1">Belongs to the pseudouridine synthase RluA family.</text>
</comment>
<keyword evidence="8" id="KW-1185">Reference proteome</keyword>
<dbReference type="InterPro" id="IPR050188">
    <property type="entry name" value="RluA_PseudoU_synthase"/>
</dbReference>
<dbReference type="Gene3D" id="3.30.2350.10">
    <property type="entry name" value="Pseudouridine synthase"/>
    <property type="match status" value="1"/>
</dbReference>
<feature type="compositionally biased region" description="Acidic residues" evidence="4">
    <location>
        <begin position="80"/>
        <end position="92"/>
    </location>
</feature>
<dbReference type="SUPFAM" id="SSF55120">
    <property type="entry name" value="Pseudouridine synthase"/>
    <property type="match status" value="1"/>
</dbReference>
<keyword evidence="2" id="KW-0413">Isomerase</keyword>
<name>X6NNV0_RETFI</name>
<reference evidence="7 8" key="1">
    <citation type="journal article" date="2013" name="Curr. Biol.">
        <title>The Genome of the Foraminiferan Reticulomyxa filosa.</title>
        <authorList>
            <person name="Glockner G."/>
            <person name="Hulsmann N."/>
            <person name="Schleicher M."/>
            <person name="Noegel A.A."/>
            <person name="Eichinger L."/>
            <person name="Gallinger C."/>
            <person name="Pawlowski J."/>
            <person name="Sierra R."/>
            <person name="Euteneuer U."/>
            <person name="Pillet L."/>
            <person name="Moustafa A."/>
            <person name="Platzer M."/>
            <person name="Groth M."/>
            <person name="Szafranski K."/>
            <person name="Schliwa M."/>
        </authorList>
    </citation>
    <scope>NUCLEOTIDE SEQUENCE [LARGE SCALE GENOMIC DNA]</scope>
</reference>
<dbReference type="Pfam" id="PF00849">
    <property type="entry name" value="PseudoU_synth_2"/>
    <property type="match status" value="1"/>
</dbReference>
<dbReference type="PANTHER" id="PTHR21600">
    <property type="entry name" value="MITOCHONDRIAL RNA PSEUDOURIDINE SYNTHASE"/>
    <property type="match status" value="1"/>
</dbReference>
<sequence length="445" mass="52989">MLSELMEENGAIINDKLIVYKSSYRIKHGDKITLYVPYEYLVESYHRRIMQLFVTTFRKSSNDDGNQGTDSKRHTNNTIDSDDNDNNSDSEEREDKSIAKKPPLPLEAYDIAFETDQIDRKLKQDKKDKKDKKDTNVPSLEEEIAIAMNADGNEHLREAEKVPRILTHQHVYEWLELMASQMQPCPHIHTPLQVFHRNDIILYEDDHIVVVNKPPNVCVHSSFETGIFFFFFLLLFLFFFFLMTHMWYVYMRARVYVYPLLEMQEDAIRLFKQRDFTHESIANQYPNPLHLFMRSHTHNGPLINDDDDNEEQEGQTTRINPLDDILKPGIVHRLDKRTSGLMVICKNKAIMEKLREQFREHSIDREYLALVHSHLPKPTLTIRNYIERHPNYKTRYRVMPQINRRERSVLKLDDIKQDDIIRTKLGRMTYEQEMQLQELEEEIYV</sequence>
<evidence type="ECO:0000256" key="4">
    <source>
        <dbReference type="SAM" id="MobiDB-lite"/>
    </source>
</evidence>
<dbReference type="GO" id="GO:0003723">
    <property type="term" value="F:RNA binding"/>
    <property type="evidence" value="ECO:0007669"/>
    <property type="project" value="UniProtKB-KW"/>
</dbReference>
<keyword evidence="5" id="KW-0472">Membrane</keyword>
<evidence type="ECO:0000256" key="3">
    <source>
        <dbReference type="PROSITE-ProRule" id="PRU00182"/>
    </source>
</evidence>
<keyword evidence="5" id="KW-0812">Transmembrane</keyword>
<dbReference type="AlphaFoldDB" id="X6NNV0"/>
<evidence type="ECO:0000313" key="8">
    <source>
        <dbReference type="Proteomes" id="UP000023152"/>
    </source>
</evidence>
<keyword evidence="3" id="KW-0694">RNA-binding</keyword>
<evidence type="ECO:0000256" key="2">
    <source>
        <dbReference type="ARBA" id="ARBA00023235"/>
    </source>
</evidence>
<protein>
    <submittedName>
        <fullName evidence="7">Ribosomal large subunit pseudouridine synthase D</fullName>
    </submittedName>
</protein>
<feature type="compositionally biased region" description="Polar residues" evidence="4">
    <location>
        <begin position="59"/>
        <end position="69"/>
    </location>
</feature>
<comment type="caution">
    <text evidence="7">The sequence shown here is derived from an EMBL/GenBank/DDBJ whole genome shotgun (WGS) entry which is preliminary data.</text>
</comment>
<dbReference type="InterPro" id="IPR006145">
    <property type="entry name" value="PsdUridine_synth_RsuA/RluA"/>
</dbReference>
<dbReference type="OrthoDB" id="418349at2759"/>
<dbReference type="InterPro" id="IPR020103">
    <property type="entry name" value="PsdUridine_synth_cat_dom_sf"/>
</dbReference>
<feature type="region of interest" description="Disordered" evidence="4">
    <location>
        <begin position="59"/>
        <end position="101"/>
    </location>
</feature>
<dbReference type="Proteomes" id="UP000023152">
    <property type="component" value="Unassembled WGS sequence"/>
</dbReference>
<dbReference type="GO" id="GO:0000455">
    <property type="term" value="P:enzyme-directed rRNA pseudouridine synthesis"/>
    <property type="evidence" value="ECO:0007669"/>
    <property type="project" value="TreeGrafter"/>
</dbReference>
<dbReference type="InterPro" id="IPR006224">
    <property type="entry name" value="PsdUridine_synth_RluA-like_CS"/>
</dbReference>
<feature type="domain" description="Pseudouridine synthase RsuA/RluA-like" evidence="6">
    <location>
        <begin position="307"/>
        <end position="410"/>
    </location>
</feature>
<organism evidence="7 8">
    <name type="scientific">Reticulomyxa filosa</name>
    <dbReference type="NCBI Taxonomy" id="46433"/>
    <lineage>
        <taxon>Eukaryota</taxon>
        <taxon>Sar</taxon>
        <taxon>Rhizaria</taxon>
        <taxon>Retaria</taxon>
        <taxon>Foraminifera</taxon>
        <taxon>Monothalamids</taxon>
        <taxon>Reticulomyxidae</taxon>
        <taxon>Reticulomyxa</taxon>
    </lineage>
</organism>
<dbReference type="GO" id="GO:0009982">
    <property type="term" value="F:pseudouridine synthase activity"/>
    <property type="evidence" value="ECO:0007669"/>
    <property type="project" value="InterPro"/>
</dbReference>
<gene>
    <name evidence="7" type="ORF">RFI_09434</name>
</gene>
<dbReference type="EMBL" id="ASPP01007098">
    <property type="protein sequence ID" value="ETO27696.1"/>
    <property type="molecule type" value="Genomic_DNA"/>
</dbReference>
<proteinExistence type="inferred from homology"/>
<feature type="transmembrane region" description="Helical" evidence="5">
    <location>
        <begin position="227"/>
        <end position="250"/>
    </location>
</feature>
<dbReference type="PANTHER" id="PTHR21600:SF44">
    <property type="entry name" value="RIBOSOMAL LARGE SUBUNIT PSEUDOURIDINE SYNTHASE D"/>
    <property type="match status" value="1"/>
</dbReference>
<keyword evidence="5" id="KW-1133">Transmembrane helix</keyword>
<evidence type="ECO:0000313" key="7">
    <source>
        <dbReference type="EMBL" id="ETO27696.1"/>
    </source>
</evidence>
<dbReference type="PROSITE" id="PS01129">
    <property type="entry name" value="PSI_RLU"/>
    <property type="match status" value="1"/>
</dbReference>
<evidence type="ECO:0000256" key="5">
    <source>
        <dbReference type="SAM" id="Phobius"/>
    </source>
</evidence>
<accession>X6NNV0</accession>